<dbReference type="PANTHER" id="PTHR30373">
    <property type="entry name" value="UPF0603 PROTEIN YGCG"/>
    <property type="match status" value="1"/>
</dbReference>
<feature type="domain" description="TPM" evidence="3">
    <location>
        <begin position="37"/>
        <end position="159"/>
    </location>
</feature>
<keyword evidence="2" id="KW-0812">Transmembrane</keyword>
<evidence type="ECO:0000313" key="5">
    <source>
        <dbReference type="Proteomes" id="UP000584867"/>
    </source>
</evidence>
<feature type="compositionally biased region" description="Low complexity" evidence="1">
    <location>
        <begin position="238"/>
        <end position="257"/>
    </location>
</feature>
<evidence type="ECO:0000256" key="2">
    <source>
        <dbReference type="SAM" id="Phobius"/>
    </source>
</evidence>
<comment type="caution">
    <text evidence="4">The sequence shown here is derived from an EMBL/GenBank/DDBJ whole genome shotgun (WGS) entry which is preliminary data.</text>
</comment>
<proteinExistence type="predicted"/>
<gene>
    <name evidence="4" type="ORF">HDF15_000619</name>
</gene>
<keyword evidence="2" id="KW-0472">Membrane</keyword>
<evidence type="ECO:0000259" key="3">
    <source>
        <dbReference type="Pfam" id="PF04536"/>
    </source>
</evidence>
<feature type="region of interest" description="Disordered" evidence="1">
    <location>
        <begin position="171"/>
        <end position="193"/>
    </location>
</feature>
<dbReference type="EMBL" id="JACHIO010000002">
    <property type="protein sequence ID" value="MBB5062292.1"/>
    <property type="molecule type" value="Genomic_DNA"/>
</dbReference>
<dbReference type="Pfam" id="PF04536">
    <property type="entry name" value="TPM_phosphatase"/>
    <property type="match status" value="1"/>
</dbReference>
<dbReference type="RefSeq" id="WP_184252778.1">
    <property type="nucleotide sequence ID" value="NZ_JACHIO010000002.1"/>
</dbReference>
<dbReference type="Gene3D" id="3.10.310.50">
    <property type="match status" value="1"/>
</dbReference>
<sequence length="274" mass="29589">MRQRMRSGLLALLLGWVCSLGLRAEKVVTLPAPKSYINDYAGVLSDAAKAQTEAICREVHDKTKAQIFVVTIHTLGDESKEQFANDLFHKWKIGEKKTDRGLLLLFSIDDHKWRIEVGYGFEGILNDAKVGDIGREMVPALKQKDYDGAVELGVQRVAKVVADDAKITLDTLTPPDSSGDAGDTTSTPPPAVLPLADTPEPWWQRVDLPVWLIFFFLGLYVWYEVTRKGRRTSGGSGTSFSDSSSSSSDSGSSSDDFSGGDGGDSGGGGAGGDW</sequence>
<keyword evidence="2" id="KW-1133">Transmembrane helix</keyword>
<evidence type="ECO:0000313" key="4">
    <source>
        <dbReference type="EMBL" id="MBB5062292.1"/>
    </source>
</evidence>
<evidence type="ECO:0000256" key="1">
    <source>
        <dbReference type="SAM" id="MobiDB-lite"/>
    </source>
</evidence>
<reference evidence="4 5" key="1">
    <citation type="submission" date="2020-08" db="EMBL/GenBank/DDBJ databases">
        <title>Genomic Encyclopedia of Type Strains, Phase IV (KMG-V): Genome sequencing to study the core and pangenomes of soil and plant-associated prokaryotes.</title>
        <authorList>
            <person name="Whitman W."/>
        </authorList>
    </citation>
    <scope>NUCLEOTIDE SEQUENCE [LARGE SCALE GENOMIC DNA]</scope>
    <source>
        <strain evidence="4 5">X5P3</strain>
    </source>
</reference>
<accession>A0A7W7ZMF3</accession>
<name>A0A7W7ZMF3_9BACT</name>
<dbReference type="InterPro" id="IPR007621">
    <property type="entry name" value="TPM_dom"/>
</dbReference>
<feature type="region of interest" description="Disordered" evidence="1">
    <location>
        <begin position="230"/>
        <end position="274"/>
    </location>
</feature>
<feature type="compositionally biased region" description="Gly residues" evidence="1">
    <location>
        <begin position="259"/>
        <end position="274"/>
    </location>
</feature>
<protein>
    <recommendedName>
        <fullName evidence="3">TPM domain-containing protein</fullName>
    </recommendedName>
</protein>
<dbReference type="AlphaFoldDB" id="A0A7W7ZMF3"/>
<feature type="transmembrane region" description="Helical" evidence="2">
    <location>
        <begin position="202"/>
        <end position="223"/>
    </location>
</feature>
<dbReference type="Proteomes" id="UP000584867">
    <property type="component" value="Unassembled WGS sequence"/>
</dbReference>
<dbReference type="PANTHER" id="PTHR30373:SF2">
    <property type="entry name" value="UPF0603 PROTEIN YGCG"/>
    <property type="match status" value="1"/>
</dbReference>
<organism evidence="4 5">
    <name type="scientific">Granulicella mallensis</name>
    <dbReference type="NCBI Taxonomy" id="940614"/>
    <lineage>
        <taxon>Bacteria</taxon>
        <taxon>Pseudomonadati</taxon>
        <taxon>Acidobacteriota</taxon>
        <taxon>Terriglobia</taxon>
        <taxon>Terriglobales</taxon>
        <taxon>Acidobacteriaceae</taxon>
        <taxon>Granulicella</taxon>
    </lineage>
</organism>